<dbReference type="GO" id="GO:0006082">
    <property type="term" value="P:organic acid metabolic process"/>
    <property type="evidence" value="ECO:0007669"/>
    <property type="project" value="TreeGrafter"/>
</dbReference>
<evidence type="ECO:0000256" key="9">
    <source>
        <dbReference type="ARBA" id="ARBA00022848"/>
    </source>
</evidence>
<evidence type="ECO:0000256" key="10">
    <source>
        <dbReference type="ARBA" id="ARBA00023002"/>
    </source>
</evidence>
<evidence type="ECO:0000256" key="1">
    <source>
        <dbReference type="ARBA" id="ARBA00001971"/>
    </source>
</evidence>
<feature type="chain" id="PRO_5040477699" description="Cytochrome P450" evidence="16">
    <location>
        <begin position="18"/>
        <end position="496"/>
    </location>
</feature>
<dbReference type="PRINTS" id="PR00385">
    <property type="entry name" value="P450"/>
</dbReference>
<comment type="function">
    <text evidence="2">May be involved in the metabolism of insect hormones and in the breakdown of synthetic insecticides.</text>
</comment>
<evidence type="ECO:0000256" key="11">
    <source>
        <dbReference type="ARBA" id="ARBA00023004"/>
    </source>
</evidence>
<dbReference type="GO" id="GO:0005506">
    <property type="term" value="F:iron ion binding"/>
    <property type="evidence" value="ECO:0007669"/>
    <property type="project" value="InterPro"/>
</dbReference>
<evidence type="ECO:0000256" key="13">
    <source>
        <dbReference type="ARBA" id="ARBA00023136"/>
    </source>
</evidence>
<organism evidence="17 18">
    <name type="scientific">Acanthoscelides obtectus</name>
    <name type="common">Bean weevil</name>
    <name type="synonym">Bruchus obtectus</name>
    <dbReference type="NCBI Taxonomy" id="200917"/>
    <lineage>
        <taxon>Eukaryota</taxon>
        <taxon>Metazoa</taxon>
        <taxon>Ecdysozoa</taxon>
        <taxon>Arthropoda</taxon>
        <taxon>Hexapoda</taxon>
        <taxon>Insecta</taxon>
        <taxon>Pterygota</taxon>
        <taxon>Neoptera</taxon>
        <taxon>Endopterygota</taxon>
        <taxon>Coleoptera</taxon>
        <taxon>Polyphaga</taxon>
        <taxon>Cucujiformia</taxon>
        <taxon>Chrysomeloidea</taxon>
        <taxon>Chrysomelidae</taxon>
        <taxon>Bruchinae</taxon>
        <taxon>Bruchini</taxon>
        <taxon>Acanthoscelides</taxon>
    </lineage>
</organism>
<evidence type="ECO:0000256" key="7">
    <source>
        <dbReference type="ARBA" id="ARBA00022723"/>
    </source>
</evidence>
<keyword evidence="6 14" id="KW-0349">Heme</keyword>
<dbReference type="GO" id="GO:0006805">
    <property type="term" value="P:xenobiotic metabolic process"/>
    <property type="evidence" value="ECO:0007669"/>
    <property type="project" value="TreeGrafter"/>
</dbReference>
<name>A0A9P0LAF6_ACAOB</name>
<dbReference type="OrthoDB" id="1055148at2759"/>
<dbReference type="PROSITE" id="PS00086">
    <property type="entry name" value="CYTOCHROME_P450"/>
    <property type="match status" value="1"/>
</dbReference>
<dbReference type="EMBL" id="CAKOFQ010007161">
    <property type="protein sequence ID" value="CAH1992976.1"/>
    <property type="molecule type" value="Genomic_DNA"/>
</dbReference>
<dbReference type="GO" id="GO:0020037">
    <property type="term" value="F:heme binding"/>
    <property type="evidence" value="ECO:0007669"/>
    <property type="project" value="InterPro"/>
</dbReference>
<feature type="binding site" description="axial binding residue" evidence="14">
    <location>
        <position position="442"/>
    </location>
    <ligand>
        <name>heme</name>
        <dbReference type="ChEBI" id="CHEBI:30413"/>
    </ligand>
    <ligandPart>
        <name>Fe</name>
        <dbReference type="ChEBI" id="CHEBI:18248"/>
    </ligandPart>
</feature>
<keyword evidence="12 15" id="KW-0503">Monooxygenase</keyword>
<keyword evidence="8" id="KW-0256">Endoplasmic reticulum</keyword>
<evidence type="ECO:0000313" key="17">
    <source>
        <dbReference type="EMBL" id="CAH1992976.1"/>
    </source>
</evidence>
<evidence type="ECO:0000256" key="4">
    <source>
        <dbReference type="ARBA" id="ARBA00004406"/>
    </source>
</evidence>
<dbReference type="GO" id="GO:0008395">
    <property type="term" value="F:steroid hydroxylase activity"/>
    <property type="evidence" value="ECO:0007669"/>
    <property type="project" value="TreeGrafter"/>
</dbReference>
<accession>A0A9P0LAF6</accession>
<feature type="signal peptide" evidence="16">
    <location>
        <begin position="1"/>
        <end position="17"/>
    </location>
</feature>
<dbReference type="InterPro" id="IPR001128">
    <property type="entry name" value="Cyt_P450"/>
</dbReference>
<dbReference type="PRINTS" id="PR00463">
    <property type="entry name" value="EP450I"/>
</dbReference>
<dbReference type="PANTHER" id="PTHR24300">
    <property type="entry name" value="CYTOCHROME P450 508A4-RELATED"/>
    <property type="match status" value="1"/>
</dbReference>
<keyword evidence="18" id="KW-1185">Reference proteome</keyword>
<dbReference type="InterPro" id="IPR002401">
    <property type="entry name" value="Cyt_P450_E_grp-I"/>
</dbReference>
<proteinExistence type="inferred from homology"/>
<keyword evidence="13" id="KW-0472">Membrane</keyword>
<dbReference type="Proteomes" id="UP001152888">
    <property type="component" value="Unassembled WGS sequence"/>
</dbReference>
<sequence>MLLLLLTLLIIVIVLYGYQSTRKPKNFPPGPRWWPFLGSAPQVQFLRKKTGHLLLATSELARKYGPIIGLKVGGEQIIIVHGAKALREFLGNEDLIGRPNRKPDTYRSWGKRLGIVMTDGDFWSEQRRFLVRHLREFGFGTNNMSTLLEEESQELVKYLLNETNGGEGVVSVPSLFSTPILNTLWRMLVGVRYDSGDPQLAKLHGILADMFKHMSMVGKLFVSFPILRYLAPEASGYNFYMDVHRRLIDFLYEAIDDHKQMYDPECPRDVMDLYLSMINFNCKLQNSTFSEQQLVITCMDMFIAGSETTSNTLGFCFLYLVLYPEVQRKAQEEIDSVLGRERAPTLSDRQQLPYIECIVWESMRMFVGRGFTLPHRAIRATKLCGYSLPKDVKVVGNFYDSSLGEECGLEDPSAFKPERYLKNGQVVIPDNIIPFGLGKRRCIGEALARGNLFLFITALLQRFNFSQMPNESPPSTDWEDGFTPRPKDFQVVVSER</sequence>
<evidence type="ECO:0000256" key="3">
    <source>
        <dbReference type="ARBA" id="ARBA00004174"/>
    </source>
</evidence>
<comment type="caution">
    <text evidence="17">The sequence shown here is derived from an EMBL/GenBank/DDBJ whole genome shotgun (WGS) entry which is preliminary data.</text>
</comment>
<dbReference type="FunFam" id="1.10.630.10:FF:000238">
    <property type="entry name" value="Cytochrome P450 2A6"/>
    <property type="match status" value="1"/>
</dbReference>
<keyword evidence="7 14" id="KW-0479">Metal-binding</keyword>
<evidence type="ECO:0000256" key="2">
    <source>
        <dbReference type="ARBA" id="ARBA00003690"/>
    </source>
</evidence>
<dbReference type="InterPro" id="IPR017972">
    <property type="entry name" value="Cyt_P450_CS"/>
</dbReference>
<dbReference type="AlphaFoldDB" id="A0A9P0LAF6"/>
<comment type="subcellular location">
    <subcellularLocation>
        <location evidence="4">Endoplasmic reticulum membrane</location>
        <topology evidence="4">Peripheral membrane protein</topology>
    </subcellularLocation>
    <subcellularLocation>
        <location evidence="3">Microsome membrane</location>
        <topology evidence="3">Peripheral membrane protein</topology>
    </subcellularLocation>
</comment>
<dbReference type="Gene3D" id="1.10.630.10">
    <property type="entry name" value="Cytochrome P450"/>
    <property type="match status" value="1"/>
</dbReference>
<evidence type="ECO:0000256" key="6">
    <source>
        <dbReference type="ARBA" id="ARBA00022617"/>
    </source>
</evidence>
<evidence type="ECO:0000256" key="5">
    <source>
        <dbReference type="ARBA" id="ARBA00010617"/>
    </source>
</evidence>
<keyword evidence="11 14" id="KW-0408">Iron</keyword>
<dbReference type="PANTHER" id="PTHR24300:SF376">
    <property type="entry name" value="CYTOCHROME P450 15A1"/>
    <property type="match status" value="1"/>
</dbReference>
<keyword evidence="9" id="KW-0492">Microsome</keyword>
<dbReference type="InterPro" id="IPR050182">
    <property type="entry name" value="Cytochrome_P450_fam2"/>
</dbReference>
<dbReference type="InterPro" id="IPR036396">
    <property type="entry name" value="Cyt_P450_sf"/>
</dbReference>
<evidence type="ECO:0000256" key="15">
    <source>
        <dbReference type="RuleBase" id="RU000461"/>
    </source>
</evidence>
<comment type="similarity">
    <text evidence="5 15">Belongs to the cytochrome P450 family.</text>
</comment>
<comment type="cofactor">
    <cofactor evidence="1 14">
        <name>heme</name>
        <dbReference type="ChEBI" id="CHEBI:30413"/>
    </cofactor>
</comment>
<reference evidence="17" key="1">
    <citation type="submission" date="2022-03" db="EMBL/GenBank/DDBJ databases">
        <authorList>
            <person name="Sayadi A."/>
        </authorList>
    </citation>
    <scope>NUCLEOTIDE SEQUENCE</scope>
</reference>
<evidence type="ECO:0000256" key="8">
    <source>
        <dbReference type="ARBA" id="ARBA00022824"/>
    </source>
</evidence>
<dbReference type="SUPFAM" id="SSF48264">
    <property type="entry name" value="Cytochrome P450"/>
    <property type="match status" value="1"/>
</dbReference>
<dbReference type="Pfam" id="PF00067">
    <property type="entry name" value="p450"/>
    <property type="match status" value="1"/>
</dbReference>
<dbReference type="GO" id="GO:0016712">
    <property type="term" value="F:oxidoreductase activity, acting on paired donors, with incorporation or reduction of molecular oxygen, reduced flavin or flavoprotein as one donor, and incorporation of one atom of oxygen"/>
    <property type="evidence" value="ECO:0007669"/>
    <property type="project" value="TreeGrafter"/>
</dbReference>
<evidence type="ECO:0000313" key="18">
    <source>
        <dbReference type="Proteomes" id="UP001152888"/>
    </source>
</evidence>
<evidence type="ECO:0008006" key="19">
    <source>
        <dbReference type="Google" id="ProtNLM"/>
    </source>
</evidence>
<keyword evidence="16" id="KW-0732">Signal</keyword>
<gene>
    <name evidence="17" type="ORF">ACAOBT_LOCUS21210</name>
</gene>
<keyword evidence="10 15" id="KW-0560">Oxidoreductase</keyword>
<protein>
    <recommendedName>
        <fullName evidence="19">Cytochrome P450</fullName>
    </recommendedName>
</protein>
<evidence type="ECO:0000256" key="16">
    <source>
        <dbReference type="SAM" id="SignalP"/>
    </source>
</evidence>
<evidence type="ECO:0000256" key="14">
    <source>
        <dbReference type="PIRSR" id="PIRSR602401-1"/>
    </source>
</evidence>
<evidence type="ECO:0000256" key="12">
    <source>
        <dbReference type="ARBA" id="ARBA00023033"/>
    </source>
</evidence>
<dbReference type="GO" id="GO:0005789">
    <property type="term" value="C:endoplasmic reticulum membrane"/>
    <property type="evidence" value="ECO:0007669"/>
    <property type="project" value="UniProtKB-SubCell"/>
</dbReference>